<keyword evidence="3" id="KW-1185">Reference proteome</keyword>
<reference evidence="3" key="1">
    <citation type="journal article" date="2019" name="Int. J. Syst. Evol. Microbiol.">
        <title>The Global Catalogue of Microorganisms (GCM) 10K type strain sequencing project: providing services to taxonomists for standard genome sequencing and annotation.</title>
        <authorList>
            <consortium name="The Broad Institute Genomics Platform"/>
            <consortium name="The Broad Institute Genome Sequencing Center for Infectious Disease"/>
            <person name="Wu L."/>
            <person name="Ma J."/>
        </authorList>
    </citation>
    <scope>NUCLEOTIDE SEQUENCE [LARGE SCALE GENOMIC DNA]</scope>
    <source>
        <strain evidence="3">ZS-22-S1</strain>
    </source>
</reference>
<keyword evidence="1" id="KW-0812">Transmembrane</keyword>
<keyword evidence="1" id="KW-1133">Transmembrane helix</keyword>
<evidence type="ECO:0000256" key="1">
    <source>
        <dbReference type="SAM" id="Phobius"/>
    </source>
</evidence>
<sequence length="43" mass="4776">MPETEPETTDQTARLVISWLVVGIPIVYALYQTVRSILPLFGG</sequence>
<evidence type="ECO:0000313" key="2">
    <source>
        <dbReference type="EMBL" id="MFC4857646.1"/>
    </source>
</evidence>
<dbReference type="EMBL" id="JBHSIS010000020">
    <property type="protein sequence ID" value="MFC4857646.1"/>
    <property type="molecule type" value="Genomic_DNA"/>
</dbReference>
<name>A0ABV9SAG6_9PSEU</name>
<protein>
    <submittedName>
        <fullName evidence="2">Uncharacterized protein</fullName>
    </submittedName>
</protein>
<feature type="transmembrane region" description="Helical" evidence="1">
    <location>
        <begin position="12"/>
        <end position="31"/>
    </location>
</feature>
<proteinExistence type="predicted"/>
<dbReference type="Proteomes" id="UP001595859">
    <property type="component" value="Unassembled WGS sequence"/>
</dbReference>
<dbReference type="RefSeq" id="WP_378059635.1">
    <property type="nucleotide sequence ID" value="NZ_JBHSIS010000020.1"/>
</dbReference>
<organism evidence="2 3">
    <name type="scientific">Actinophytocola glycyrrhizae</name>
    <dbReference type="NCBI Taxonomy" id="2044873"/>
    <lineage>
        <taxon>Bacteria</taxon>
        <taxon>Bacillati</taxon>
        <taxon>Actinomycetota</taxon>
        <taxon>Actinomycetes</taxon>
        <taxon>Pseudonocardiales</taxon>
        <taxon>Pseudonocardiaceae</taxon>
    </lineage>
</organism>
<accession>A0ABV9SAG6</accession>
<comment type="caution">
    <text evidence="2">The sequence shown here is derived from an EMBL/GenBank/DDBJ whole genome shotgun (WGS) entry which is preliminary data.</text>
</comment>
<keyword evidence="1" id="KW-0472">Membrane</keyword>
<evidence type="ECO:0000313" key="3">
    <source>
        <dbReference type="Proteomes" id="UP001595859"/>
    </source>
</evidence>
<gene>
    <name evidence="2" type="ORF">ACFPCV_29460</name>
</gene>